<keyword evidence="5" id="KW-0762">Sugar transport</keyword>
<keyword evidence="12" id="KW-1185">Reference proteome</keyword>
<reference evidence="11 12" key="1">
    <citation type="submission" date="2018-10" db="EMBL/GenBank/DDBJ databases">
        <title>Genomic Encyclopedia of Type Strains, Phase IV (KMG-IV): sequencing the most valuable type-strain genomes for metagenomic binning, comparative biology and taxonomic classification.</title>
        <authorList>
            <person name="Goeker M."/>
        </authorList>
    </citation>
    <scope>NUCLEOTIDE SEQUENCE [LARGE SCALE GENOMIC DNA]</scope>
    <source>
        <strain evidence="11 12">DSM 22653</strain>
    </source>
</reference>
<dbReference type="Gene3D" id="1.10.3720.10">
    <property type="entry name" value="MetI-like"/>
    <property type="match status" value="1"/>
</dbReference>
<evidence type="ECO:0000256" key="4">
    <source>
        <dbReference type="ARBA" id="ARBA00022475"/>
    </source>
</evidence>
<organism evidence="11 12">
    <name type="scientific">Brockia lithotrophica</name>
    <dbReference type="NCBI Taxonomy" id="933949"/>
    <lineage>
        <taxon>Bacteria</taxon>
        <taxon>Bacillati</taxon>
        <taxon>Bacillota</taxon>
        <taxon>Bacilli</taxon>
        <taxon>Bacillales</taxon>
        <taxon>Bacillales Family X. Incertae Sedis</taxon>
        <taxon>Brockia</taxon>
    </lineage>
</organism>
<comment type="subcellular location">
    <subcellularLocation>
        <location evidence="1 9">Cell membrane</location>
        <topology evidence="1 9">Multi-pass membrane protein</topology>
    </subcellularLocation>
</comment>
<dbReference type="InterPro" id="IPR000515">
    <property type="entry name" value="MetI-like"/>
</dbReference>
<dbReference type="InterPro" id="IPR050901">
    <property type="entry name" value="BP-dep_ABC_trans_perm"/>
</dbReference>
<dbReference type="InterPro" id="IPR035906">
    <property type="entry name" value="MetI-like_sf"/>
</dbReference>
<keyword evidence="7 9" id="KW-1133">Transmembrane helix</keyword>
<dbReference type="GO" id="GO:0042956">
    <property type="term" value="P:maltodextrin transmembrane transport"/>
    <property type="evidence" value="ECO:0007669"/>
    <property type="project" value="TreeGrafter"/>
</dbReference>
<dbReference type="EMBL" id="RBIJ01000004">
    <property type="protein sequence ID" value="RKQ84130.1"/>
    <property type="molecule type" value="Genomic_DNA"/>
</dbReference>
<keyword evidence="8 9" id="KW-0472">Membrane</keyword>
<name>A0A660KTQ1_9BACL</name>
<evidence type="ECO:0000256" key="9">
    <source>
        <dbReference type="RuleBase" id="RU363032"/>
    </source>
</evidence>
<dbReference type="OrthoDB" id="9794684at2"/>
<comment type="similarity">
    <text evidence="2">Belongs to the binding-protein-dependent transport system permease family. MalFG subfamily.</text>
</comment>
<dbReference type="CDD" id="cd06261">
    <property type="entry name" value="TM_PBP2"/>
    <property type="match status" value="1"/>
</dbReference>
<evidence type="ECO:0000259" key="10">
    <source>
        <dbReference type="PROSITE" id="PS50928"/>
    </source>
</evidence>
<evidence type="ECO:0000313" key="12">
    <source>
        <dbReference type="Proteomes" id="UP000267019"/>
    </source>
</evidence>
<sequence length="279" mass="31006">MTSVRFSRLVQAALIYAILLITAFAVLVPIFWIVMSSLNPGKTLLSTTFFPDRLSLEHYEYLFTKTDFPRWFRNTLKVATGNMLLSTFLVITSAYAFSRFRFPGRRSGLLAMLILQMFPGFMGMVAIYVLLLHVGLLDTLWGLILVYAGGAVPYGTWLAKGYLDGIPRSIEEAAFLDGASHTQVFFHVTLPLTFPILTFVALTNFIGPWMDFILARIVLRSTANKTLALGLFEMVTGRGNTEFTTFAAGAVIIALPITLLSFFLQRFLIEGLTAGANKT</sequence>
<dbReference type="PANTHER" id="PTHR32243:SF50">
    <property type="entry name" value="MALTOSE_MALTODEXTRIN TRANSPORT SYSTEM PERMEASE PROTEIN MALG"/>
    <property type="match status" value="1"/>
</dbReference>
<feature type="transmembrane region" description="Helical" evidence="9">
    <location>
        <begin position="78"/>
        <end position="97"/>
    </location>
</feature>
<dbReference type="Proteomes" id="UP000267019">
    <property type="component" value="Unassembled WGS sequence"/>
</dbReference>
<dbReference type="PROSITE" id="PS50928">
    <property type="entry name" value="ABC_TM1"/>
    <property type="match status" value="1"/>
</dbReference>
<dbReference type="PANTHER" id="PTHR32243">
    <property type="entry name" value="MALTOSE TRANSPORT SYSTEM PERMEASE-RELATED"/>
    <property type="match status" value="1"/>
</dbReference>
<feature type="domain" description="ABC transmembrane type-1" evidence="10">
    <location>
        <begin position="72"/>
        <end position="264"/>
    </location>
</feature>
<keyword evidence="4" id="KW-1003">Cell membrane</keyword>
<evidence type="ECO:0000256" key="2">
    <source>
        <dbReference type="ARBA" id="ARBA00009047"/>
    </source>
</evidence>
<dbReference type="Pfam" id="PF00528">
    <property type="entry name" value="BPD_transp_1"/>
    <property type="match status" value="1"/>
</dbReference>
<evidence type="ECO:0000256" key="8">
    <source>
        <dbReference type="ARBA" id="ARBA00023136"/>
    </source>
</evidence>
<feature type="transmembrane region" description="Helical" evidence="9">
    <location>
        <begin position="109"/>
        <end position="134"/>
    </location>
</feature>
<protein>
    <submittedName>
        <fullName evidence="11">Carbohydrate ABC transporter membrane protein 2 (CUT1 family)</fullName>
    </submittedName>
</protein>
<evidence type="ECO:0000256" key="1">
    <source>
        <dbReference type="ARBA" id="ARBA00004651"/>
    </source>
</evidence>
<accession>A0A660KTQ1</accession>
<proteinExistence type="inferred from homology"/>
<dbReference type="SUPFAM" id="SSF161098">
    <property type="entry name" value="MetI-like"/>
    <property type="match status" value="1"/>
</dbReference>
<dbReference type="GO" id="GO:0005886">
    <property type="term" value="C:plasma membrane"/>
    <property type="evidence" value="ECO:0007669"/>
    <property type="project" value="UniProtKB-SubCell"/>
</dbReference>
<dbReference type="GO" id="GO:0015423">
    <property type="term" value="F:ABC-type maltose transporter activity"/>
    <property type="evidence" value="ECO:0007669"/>
    <property type="project" value="TreeGrafter"/>
</dbReference>
<feature type="transmembrane region" description="Helical" evidence="9">
    <location>
        <begin position="243"/>
        <end position="264"/>
    </location>
</feature>
<keyword evidence="6 9" id="KW-0812">Transmembrane</keyword>
<keyword evidence="3 9" id="KW-0813">Transport</keyword>
<evidence type="ECO:0000256" key="5">
    <source>
        <dbReference type="ARBA" id="ARBA00022597"/>
    </source>
</evidence>
<gene>
    <name evidence="11" type="ORF">C7438_1299</name>
</gene>
<evidence type="ECO:0000256" key="6">
    <source>
        <dbReference type="ARBA" id="ARBA00022692"/>
    </source>
</evidence>
<dbReference type="RefSeq" id="WP_121444559.1">
    <property type="nucleotide sequence ID" value="NZ_RBIJ01000004.1"/>
</dbReference>
<evidence type="ECO:0000256" key="7">
    <source>
        <dbReference type="ARBA" id="ARBA00022989"/>
    </source>
</evidence>
<evidence type="ECO:0000256" key="3">
    <source>
        <dbReference type="ARBA" id="ARBA00022448"/>
    </source>
</evidence>
<evidence type="ECO:0000313" key="11">
    <source>
        <dbReference type="EMBL" id="RKQ84130.1"/>
    </source>
</evidence>
<feature type="transmembrane region" description="Helical" evidence="9">
    <location>
        <begin position="12"/>
        <end position="35"/>
    </location>
</feature>
<feature type="transmembrane region" description="Helical" evidence="9">
    <location>
        <begin position="140"/>
        <end position="163"/>
    </location>
</feature>
<dbReference type="AlphaFoldDB" id="A0A660KTQ1"/>
<comment type="caution">
    <text evidence="11">The sequence shown here is derived from an EMBL/GenBank/DDBJ whole genome shotgun (WGS) entry which is preliminary data.</text>
</comment>
<feature type="transmembrane region" description="Helical" evidence="9">
    <location>
        <begin position="184"/>
        <end position="206"/>
    </location>
</feature>